<proteinExistence type="predicted"/>
<dbReference type="RefSeq" id="WP_379478977.1">
    <property type="nucleotide sequence ID" value="NZ_BAAAXC010000014.1"/>
</dbReference>
<dbReference type="EMBL" id="JBHMCE010000002">
    <property type="protein sequence ID" value="MFB9526584.1"/>
    <property type="molecule type" value="Genomic_DNA"/>
</dbReference>
<dbReference type="InterPro" id="IPR012341">
    <property type="entry name" value="6hp_glycosidase-like_sf"/>
</dbReference>
<evidence type="ECO:0000313" key="3">
    <source>
        <dbReference type="Proteomes" id="UP001589646"/>
    </source>
</evidence>
<keyword evidence="3" id="KW-1185">Reference proteome</keyword>
<dbReference type="SUPFAM" id="SSF48208">
    <property type="entry name" value="Six-hairpin glycosidases"/>
    <property type="match status" value="1"/>
</dbReference>
<dbReference type="InterPro" id="IPR054491">
    <property type="entry name" value="MGH1-like_GH"/>
</dbReference>
<organism evidence="2 3">
    <name type="scientific">Nonomuraea roseola</name>
    <dbReference type="NCBI Taxonomy" id="46179"/>
    <lineage>
        <taxon>Bacteria</taxon>
        <taxon>Bacillati</taxon>
        <taxon>Actinomycetota</taxon>
        <taxon>Actinomycetes</taxon>
        <taxon>Streptosporangiales</taxon>
        <taxon>Streptosporangiaceae</taxon>
        <taxon>Nonomuraea</taxon>
    </lineage>
</organism>
<feature type="domain" description="Mannosylglycerate hydrolase MGH1-like glycoside hydrolase" evidence="1">
    <location>
        <begin position="55"/>
        <end position="171"/>
    </location>
</feature>
<name>A0ABV5PU35_9ACTN</name>
<comment type="caution">
    <text evidence="2">The sequence shown here is derived from an EMBL/GenBank/DDBJ whole genome shotgun (WGS) entry which is preliminary data.</text>
</comment>
<protein>
    <recommendedName>
        <fullName evidence="1">Mannosylglycerate hydrolase MGH1-like glycoside hydrolase domain-containing protein</fullName>
    </recommendedName>
</protein>
<dbReference type="Gene3D" id="1.50.10.10">
    <property type="match status" value="1"/>
</dbReference>
<sequence>MIPFRSAGSGLRGRSGCNRCRCGRRPRPRTWLSQGGGLAGRNLPAAGTLGAFLLDSRRARGREPRHYQHGNDSGWDNATTFDRERVVENADLAAFLVLQMRELARLATDLGDPGAAADWSAAADRMRSTLLAELWDGERFVARGAHSGRTWSSSSLLDLMPIVLCEELPAPVSAARLRST</sequence>
<accession>A0ABV5PU35</accession>
<dbReference type="Proteomes" id="UP001589646">
    <property type="component" value="Unassembled WGS sequence"/>
</dbReference>
<gene>
    <name evidence="2" type="ORF">ACFFRN_08155</name>
</gene>
<dbReference type="InterPro" id="IPR008928">
    <property type="entry name" value="6-hairpin_glycosidase_sf"/>
</dbReference>
<reference evidence="2 3" key="1">
    <citation type="submission" date="2024-09" db="EMBL/GenBank/DDBJ databases">
        <authorList>
            <person name="Sun Q."/>
            <person name="Mori K."/>
        </authorList>
    </citation>
    <scope>NUCLEOTIDE SEQUENCE [LARGE SCALE GENOMIC DNA]</scope>
    <source>
        <strain evidence="2 3">JCM 3323</strain>
    </source>
</reference>
<evidence type="ECO:0000313" key="2">
    <source>
        <dbReference type="EMBL" id="MFB9526584.1"/>
    </source>
</evidence>
<evidence type="ECO:0000259" key="1">
    <source>
        <dbReference type="Pfam" id="PF22422"/>
    </source>
</evidence>
<dbReference type="Pfam" id="PF22422">
    <property type="entry name" value="MGH1-like_GH"/>
    <property type="match status" value="1"/>
</dbReference>